<reference evidence="2" key="1">
    <citation type="submission" date="2018-02" db="EMBL/GenBank/DDBJ databases">
        <authorList>
            <person name="Moore K."/>
            <person name="Momper L."/>
        </authorList>
    </citation>
    <scope>NUCLEOTIDE SEQUENCE [LARGE SCALE GENOMIC DNA]</scope>
    <source>
        <strain evidence="2">ULC18</strain>
    </source>
</reference>
<reference evidence="1 2" key="2">
    <citation type="submission" date="2018-03" db="EMBL/GenBank/DDBJ databases">
        <title>The ancient ancestry and fast evolution of plastids.</title>
        <authorList>
            <person name="Moore K.R."/>
            <person name="Magnabosco C."/>
            <person name="Momper L."/>
            <person name="Gold D.A."/>
            <person name="Bosak T."/>
            <person name="Fournier G.P."/>
        </authorList>
    </citation>
    <scope>NUCLEOTIDE SEQUENCE [LARGE SCALE GENOMIC DNA]</scope>
    <source>
        <strain evidence="1 2">ULC18</strain>
    </source>
</reference>
<dbReference type="Proteomes" id="UP000239576">
    <property type="component" value="Unassembled WGS sequence"/>
</dbReference>
<accession>A0A2T1DY34</accession>
<name>A0A2T1DY34_9CYAN</name>
<gene>
    <name evidence="1" type="ORF">C7B82_23915</name>
</gene>
<comment type="caution">
    <text evidence="1">The sequence shown here is derived from an EMBL/GenBank/DDBJ whole genome shotgun (WGS) entry which is preliminary data.</text>
</comment>
<evidence type="ECO:0000313" key="2">
    <source>
        <dbReference type="Proteomes" id="UP000239576"/>
    </source>
</evidence>
<dbReference type="OrthoDB" id="504319at2"/>
<protein>
    <submittedName>
        <fullName evidence="1">Uncharacterized protein</fullName>
    </submittedName>
</protein>
<sequence length="120" mass="13042">MPLISQYAHGRAQLPFTSANLTVSTGGAVTLPRTLYFCLQGENPVGYNLPSAIVGPLTIHAGEQLTLTEDLYRAGERWTAFNLSASETNDPGTFVQIARVPCFDSSDNRLTLPATHPREH</sequence>
<proteinExistence type="predicted"/>
<dbReference type="AlphaFoldDB" id="A0A2T1DY34"/>
<keyword evidence="2" id="KW-1185">Reference proteome</keyword>
<dbReference type="RefSeq" id="WP_106259203.1">
    <property type="nucleotide sequence ID" value="NZ_CAWNSW010000164.1"/>
</dbReference>
<organism evidence="1 2">
    <name type="scientific">Stenomitos frigidus ULC18</name>
    <dbReference type="NCBI Taxonomy" id="2107698"/>
    <lineage>
        <taxon>Bacteria</taxon>
        <taxon>Bacillati</taxon>
        <taxon>Cyanobacteriota</taxon>
        <taxon>Cyanophyceae</taxon>
        <taxon>Leptolyngbyales</taxon>
        <taxon>Leptolyngbyaceae</taxon>
        <taxon>Stenomitos</taxon>
    </lineage>
</organism>
<dbReference type="EMBL" id="PVWK01000126">
    <property type="protein sequence ID" value="PSB25379.1"/>
    <property type="molecule type" value="Genomic_DNA"/>
</dbReference>
<evidence type="ECO:0000313" key="1">
    <source>
        <dbReference type="EMBL" id="PSB25379.1"/>
    </source>
</evidence>